<proteinExistence type="inferred from homology"/>
<dbReference type="Gene3D" id="3.40.50.720">
    <property type="entry name" value="NAD(P)-binding Rossmann-like Domain"/>
    <property type="match status" value="1"/>
</dbReference>
<dbReference type="InterPro" id="IPR002347">
    <property type="entry name" value="SDR_fam"/>
</dbReference>
<dbReference type="EMBL" id="JARPMG010000010">
    <property type="protein sequence ID" value="KAJ8098059.1"/>
    <property type="molecule type" value="Genomic_DNA"/>
</dbReference>
<evidence type="ECO:0000256" key="2">
    <source>
        <dbReference type="ARBA" id="ARBA00022857"/>
    </source>
</evidence>
<keyword evidence="2" id="KW-0521">NADP</keyword>
<evidence type="ECO:0000256" key="1">
    <source>
        <dbReference type="ARBA" id="ARBA00006484"/>
    </source>
</evidence>
<reference evidence="4" key="1">
    <citation type="submission" date="2023-03" db="EMBL/GenBank/DDBJ databases">
        <title>Near-Complete genome sequence of Lipomyces tetrasporous NRRL Y-64009, an oleaginous yeast capable of growing on lignocellulosic hydrolysates.</title>
        <authorList>
            <consortium name="Lawrence Berkeley National Laboratory"/>
            <person name="Jagtap S.S."/>
            <person name="Liu J.-J."/>
            <person name="Walukiewicz H.E."/>
            <person name="Pangilinan J."/>
            <person name="Lipzen A."/>
            <person name="Ahrendt S."/>
            <person name="Koriabine M."/>
            <person name="Cobaugh K."/>
            <person name="Salamov A."/>
            <person name="Yoshinaga Y."/>
            <person name="Ng V."/>
            <person name="Daum C."/>
            <person name="Grigoriev I.V."/>
            <person name="Slininger P.J."/>
            <person name="Dien B.S."/>
            <person name="Jin Y.-S."/>
            <person name="Rao C.V."/>
        </authorList>
    </citation>
    <scope>NUCLEOTIDE SEQUENCE</scope>
    <source>
        <strain evidence="4">NRRL Y-64009</strain>
    </source>
</reference>
<comment type="caution">
    <text evidence="4">The sequence shown here is derived from an EMBL/GenBank/DDBJ whole genome shotgun (WGS) entry which is preliminary data.</text>
</comment>
<evidence type="ECO:0000256" key="3">
    <source>
        <dbReference type="ARBA" id="ARBA00023002"/>
    </source>
</evidence>
<dbReference type="PANTHER" id="PTHR24320:SF236">
    <property type="entry name" value="SHORT-CHAIN DEHYDROGENASE-RELATED"/>
    <property type="match status" value="1"/>
</dbReference>
<sequence>MHPDKSHSQRVVIFQDPKTSWIYESHALRGFLTQVFPSSPTLTEKSVLSLVGKVFIVTGGNAGVGLELVKILYSKGGTVYVAGRSPIKIATEIESIKSIHTATPGHIKSLPLDLSDLATIPICASTFLAQESRLEVLSNNAGIAHVPVGSIRVQGHEAHVGTNCLGPFLLTKLCLLSFSEPRNPRPKPACVSYSQLLQLSTWTALQVVSRSPSLPPANHSKDKARNYSVSKAGNWLLASEFDKRTRKDVLVCVAQNPGNLATKSWDGVPWAIRMLIKPIMHEPKMGAYTELWAGFSQDLKCEDGGMTAVPWGRKDILESLKAKEEGGTVLAAEFWGWCEEQTKEYAGVGI</sequence>
<comment type="similarity">
    <text evidence="1">Belongs to the short-chain dehydrogenases/reductases (SDR) family.</text>
</comment>
<dbReference type="InterPro" id="IPR036291">
    <property type="entry name" value="NAD(P)-bd_dom_sf"/>
</dbReference>
<dbReference type="PANTHER" id="PTHR24320">
    <property type="entry name" value="RETINOL DEHYDROGENASE"/>
    <property type="match status" value="1"/>
</dbReference>
<dbReference type="SUPFAM" id="SSF51735">
    <property type="entry name" value="NAD(P)-binding Rossmann-fold domains"/>
    <property type="match status" value="1"/>
</dbReference>
<protein>
    <recommendedName>
        <fullName evidence="6">NAD(P)-binding protein</fullName>
    </recommendedName>
</protein>
<dbReference type="AlphaFoldDB" id="A0AAD7QMP1"/>
<dbReference type="GO" id="GO:0016491">
    <property type="term" value="F:oxidoreductase activity"/>
    <property type="evidence" value="ECO:0007669"/>
    <property type="project" value="UniProtKB-KW"/>
</dbReference>
<organism evidence="4 5">
    <name type="scientific">Lipomyces tetrasporus</name>
    <dbReference type="NCBI Taxonomy" id="54092"/>
    <lineage>
        <taxon>Eukaryota</taxon>
        <taxon>Fungi</taxon>
        <taxon>Dikarya</taxon>
        <taxon>Ascomycota</taxon>
        <taxon>Saccharomycotina</taxon>
        <taxon>Lipomycetes</taxon>
        <taxon>Lipomycetales</taxon>
        <taxon>Lipomycetaceae</taxon>
        <taxon>Lipomyces</taxon>
    </lineage>
</organism>
<dbReference type="Proteomes" id="UP001217417">
    <property type="component" value="Unassembled WGS sequence"/>
</dbReference>
<evidence type="ECO:0000313" key="5">
    <source>
        <dbReference type="Proteomes" id="UP001217417"/>
    </source>
</evidence>
<keyword evidence="5" id="KW-1185">Reference proteome</keyword>
<keyword evidence="3" id="KW-0560">Oxidoreductase</keyword>
<dbReference type="GeneID" id="80885266"/>
<name>A0AAD7QMP1_9ASCO</name>
<evidence type="ECO:0008006" key="6">
    <source>
        <dbReference type="Google" id="ProtNLM"/>
    </source>
</evidence>
<evidence type="ECO:0000313" key="4">
    <source>
        <dbReference type="EMBL" id="KAJ8098059.1"/>
    </source>
</evidence>
<dbReference type="PRINTS" id="PR00081">
    <property type="entry name" value="GDHRDH"/>
</dbReference>
<dbReference type="RefSeq" id="XP_056041509.1">
    <property type="nucleotide sequence ID" value="XM_056190100.1"/>
</dbReference>
<dbReference type="Pfam" id="PF00106">
    <property type="entry name" value="adh_short"/>
    <property type="match status" value="1"/>
</dbReference>
<gene>
    <name evidence="4" type="ORF">POJ06DRAFT_283330</name>
</gene>
<accession>A0AAD7QMP1</accession>